<reference evidence="8" key="1">
    <citation type="submission" date="2020-03" db="EMBL/GenBank/DDBJ databases">
        <title>Castanea mollissima Vanexum genome sequencing.</title>
        <authorList>
            <person name="Staton M."/>
        </authorList>
    </citation>
    <scope>NUCLEOTIDE SEQUENCE</scope>
    <source>
        <tissue evidence="8">Leaf</tissue>
    </source>
</reference>
<protein>
    <recommendedName>
        <fullName evidence="10">Pre-mRNA-splicing factor SPF27</fullName>
    </recommendedName>
</protein>
<dbReference type="OrthoDB" id="205794at2759"/>
<organism evidence="8 9">
    <name type="scientific">Castanea mollissima</name>
    <name type="common">Chinese chestnut</name>
    <dbReference type="NCBI Taxonomy" id="60419"/>
    <lineage>
        <taxon>Eukaryota</taxon>
        <taxon>Viridiplantae</taxon>
        <taxon>Streptophyta</taxon>
        <taxon>Embryophyta</taxon>
        <taxon>Tracheophyta</taxon>
        <taxon>Spermatophyta</taxon>
        <taxon>Magnoliopsida</taxon>
        <taxon>eudicotyledons</taxon>
        <taxon>Gunneridae</taxon>
        <taxon>Pentapetalae</taxon>
        <taxon>rosids</taxon>
        <taxon>fabids</taxon>
        <taxon>Fagales</taxon>
        <taxon>Fagaceae</taxon>
        <taxon>Castanea</taxon>
    </lineage>
</organism>
<evidence type="ECO:0000313" key="8">
    <source>
        <dbReference type="EMBL" id="KAF3952177.1"/>
    </source>
</evidence>
<comment type="similarity">
    <text evidence="2">Belongs to the SPF27 family.</text>
</comment>
<comment type="caution">
    <text evidence="8">The sequence shown here is derived from an EMBL/GenBank/DDBJ whole genome shotgun (WGS) entry which is preliminary data.</text>
</comment>
<evidence type="ECO:0000256" key="2">
    <source>
        <dbReference type="ARBA" id="ARBA00010788"/>
    </source>
</evidence>
<dbReference type="Proteomes" id="UP000737018">
    <property type="component" value="Unassembled WGS sequence"/>
</dbReference>
<dbReference type="GO" id="GO:0071011">
    <property type="term" value="C:precatalytic spliceosome"/>
    <property type="evidence" value="ECO:0007669"/>
    <property type="project" value="TreeGrafter"/>
</dbReference>
<evidence type="ECO:0000256" key="5">
    <source>
        <dbReference type="ARBA" id="ARBA00023187"/>
    </source>
</evidence>
<keyword evidence="9" id="KW-1185">Reference proteome</keyword>
<keyword evidence="6" id="KW-0539">Nucleus</keyword>
<evidence type="ECO:0008006" key="10">
    <source>
        <dbReference type="Google" id="ProtNLM"/>
    </source>
</evidence>
<accession>A0A8J4QIB6</accession>
<name>A0A8J4QIB6_9ROSI</name>
<evidence type="ECO:0000313" key="9">
    <source>
        <dbReference type="Proteomes" id="UP000737018"/>
    </source>
</evidence>
<dbReference type="GO" id="GO:0006397">
    <property type="term" value="P:mRNA processing"/>
    <property type="evidence" value="ECO:0007669"/>
    <property type="project" value="UniProtKB-KW"/>
</dbReference>
<keyword evidence="5" id="KW-0508">mRNA splicing</keyword>
<feature type="region of interest" description="Disordered" evidence="7">
    <location>
        <begin position="1"/>
        <end position="20"/>
    </location>
</feature>
<evidence type="ECO:0000256" key="7">
    <source>
        <dbReference type="SAM" id="MobiDB-lite"/>
    </source>
</evidence>
<dbReference type="GO" id="GO:0008380">
    <property type="term" value="P:RNA splicing"/>
    <property type="evidence" value="ECO:0007669"/>
    <property type="project" value="UniProtKB-KW"/>
</dbReference>
<comment type="subcellular location">
    <subcellularLocation>
        <location evidence="1">Nucleus</location>
    </subcellularLocation>
</comment>
<dbReference type="InterPro" id="IPR008409">
    <property type="entry name" value="SPF27"/>
</dbReference>
<dbReference type="GO" id="GO:0000974">
    <property type="term" value="C:Prp19 complex"/>
    <property type="evidence" value="ECO:0007669"/>
    <property type="project" value="TreeGrafter"/>
</dbReference>
<dbReference type="PANTHER" id="PTHR13296:SF0">
    <property type="entry name" value="PRE-MRNA-SPLICING FACTOR SPF27"/>
    <property type="match status" value="1"/>
</dbReference>
<dbReference type="GO" id="GO:0071013">
    <property type="term" value="C:catalytic step 2 spliceosome"/>
    <property type="evidence" value="ECO:0007669"/>
    <property type="project" value="TreeGrafter"/>
</dbReference>
<dbReference type="AlphaFoldDB" id="A0A8J4QIB6"/>
<keyword evidence="3" id="KW-0507">mRNA processing</keyword>
<proteinExistence type="inferred from homology"/>
<evidence type="ECO:0000256" key="1">
    <source>
        <dbReference type="ARBA" id="ARBA00004123"/>
    </source>
</evidence>
<keyword evidence="4" id="KW-0747">Spliceosome</keyword>
<evidence type="ECO:0000256" key="6">
    <source>
        <dbReference type="ARBA" id="ARBA00023242"/>
    </source>
</evidence>
<dbReference type="Pfam" id="PF05700">
    <property type="entry name" value="BCAS2"/>
    <property type="match status" value="1"/>
</dbReference>
<sequence length="87" mass="10273">MQKLVQEQNEKSETVNRERKYHQHNTAYELTALSTQWKELCHKNIEIQAACTEIENHLEELRKEASERGWNLEGNLQKQNGTVLHSE</sequence>
<gene>
    <name evidence="8" type="ORF">CMV_022248</name>
</gene>
<dbReference type="PANTHER" id="PTHR13296">
    <property type="entry name" value="BCAS2 PROTEIN"/>
    <property type="match status" value="1"/>
</dbReference>
<evidence type="ECO:0000256" key="4">
    <source>
        <dbReference type="ARBA" id="ARBA00022728"/>
    </source>
</evidence>
<evidence type="ECO:0000256" key="3">
    <source>
        <dbReference type="ARBA" id="ARBA00022664"/>
    </source>
</evidence>
<feature type="compositionally biased region" description="Basic and acidic residues" evidence="7">
    <location>
        <begin position="8"/>
        <end position="18"/>
    </location>
</feature>
<dbReference type="EMBL" id="JRKL02004616">
    <property type="protein sequence ID" value="KAF3952177.1"/>
    <property type="molecule type" value="Genomic_DNA"/>
</dbReference>